<keyword evidence="3" id="KW-0812">Transmembrane</keyword>
<comment type="subcellular location">
    <subcellularLocation>
        <location evidence="1">Membrane</location>
        <topology evidence="1">Single-pass membrane protein</topology>
    </subcellularLocation>
</comment>
<comment type="caution">
    <text evidence="6">The sequence shown here is derived from an EMBL/GenBank/DDBJ whole genome shotgun (WGS) entry which is preliminary data.</text>
</comment>
<organism evidence="6 7">
    <name type="scientific">Phyllobacterium endophyticum</name>
    <dbReference type="NCBI Taxonomy" id="1149773"/>
    <lineage>
        <taxon>Bacteria</taxon>
        <taxon>Pseudomonadati</taxon>
        <taxon>Pseudomonadota</taxon>
        <taxon>Alphaproteobacteria</taxon>
        <taxon>Hyphomicrobiales</taxon>
        <taxon>Phyllobacteriaceae</taxon>
        <taxon>Phyllobacterium</taxon>
    </lineage>
</organism>
<accession>A0A2P7AYT6</accession>
<evidence type="ECO:0000256" key="3">
    <source>
        <dbReference type="ARBA" id="ARBA00022692"/>
    </source>
</evidence>
<proteinExistence type="inferred from homology"/>
<dbReference type="Pfam" id="PF04011">
    <property type="entry name" value="LemA"/>
    <property type="match status" value="1"/>
</dbReference>
<keyword evidence="7" id="KW-1185">Reference proteome</keyword>
<evidence type="ECO:0000256" key="1">
    <source>
        <dbReference type="ARBA" id="ARBA00004167"/>
    </source>
</evidence>
<comment type="similarity">
    <text evidence="2">Belongs to the LemA family.</text>
</comment>
<name>A0A2P7AYT6_9HYPH</name>
<evidence type="ECO:0000256" key="5">
    <source>
        <dbReference type="ARBA" id="ARBA00023136"/>
    </source>
</evidence>
<dbReference type="OrthoDB" id="9804152at2"/>
<evidence type="ECO:0000256" key="4">
    <source>
        <dbReference type="ARBA" id="ARBA00022989"/>
    </source>
</evidence>
<dbReference type="PANTHER" id="PTHR34478:SF2">
    <property type="entry name" value="MEMBRANE PROTEIN"/>
    <property type="match status" value="1"/>
</dbReference>
<sequence length="204" mass="23041">MHQSTCLPAPRRAFSVIALFLLVPLLSACGFNTIPTNEERAKAAWSEVLNQYQRRADLIPNLVETVKGYAAQEKDVLTSVVEARAKATSVQVTPETLTDPNAMKVFQENQAQLTGALSRLLAVVENYPDLKSNQNFLALQSQLEGTENRIAVSRRDYIEAVRVYNTSLRTMPTMIWKWIWFTGNEPYQTFTIEDSAKQTPQVKF</sequence>
<dbReference type="GO" id="GO:0016020">
    <property type="term" value="C:membrane"/>
    <property type="evidence" value="ECO:0007669"/>
    <property type="project" value="UniProtKB-SubCell"/>
</dbReference>
<dbReference type="Gene3D" id="1.20.1440.20">
    <property type="entry name" value="LemA-like domain"/>
    <property type="match status" value="1"/>
</dbReference>
<keyword evidence="5" id="KW-0472">Membrane</keyword>
<dbReference type="Proteomes" id="UP000241158">
    <property type="component" value="Unassembled WGS sequence"/>
</dbReference>
<dbReference type="InterPro" id="IPR023353">
    <property type="entry name" value="LemA-like_dom_sf"/>
</dbReference>
<keyword evidence="4" id="KW-1133">Transmembrane helix</keyword>
<protein>
    <submittedName>
        <fullName evidence="6">LemA family protein</fullName>
    </submittedName>
</protein>
<evidence type="ECO:0000313" key="7">
    <source>
        <dbReference type="Proteomes" id="UP000241158"/>
    </source>
</evidence>
<gene>
    <name evidence="6" type="ORF">CU100_00850</name>
</gene>
<dbReference type="InterPro" id="IPR007156">
    <property type="entry name" value="MamQ_LemA"/>
</dbReference>
<dbReference type="RefSeq" id="WP_106714678.1">
    <property type="nucleotide sequence ID" value="NZ_JACHXT010000002.1"/>
</dbReference>
<evidence type="ECO:0000256" key="2">
    <source>
        <dbReference type="ARBA" id="ARBA00008854"/>
    </source>
</evidence>
<dbReference type="EMBL" id="PGGN01000001">
    <property type="protein sequence ID" value="PSH59380.1"/>
    <property type="molecule type" value="Genomic_DNA"/>
</dbReference>
<dbReference type="AlphaFoldDB" id="A0A2P7AYT6"/>
<reference evidence="7" key="1">
    <citation type="submission" date="2017-11" db="EMBL/GenBank/DDBJ databases">
        <authorList>
            <person name="Kuznetsova I."/>
            <person name="Sazanova A."/>
            <person name="Chirak E."/>
            <person name="Safronova V."/>
            <person name="Willems A."/>
        </authorList>
    </citation>
    <scope>NUCLEOTIDE SEQUENCE [LARGE SCALE GENOMIC DNA]</scope>
    <source>
        <strain evidence="7">PEPV15</strain>
    </source>
</reference>
<evidence type="ECO:0000313" key="6">
    <source>
        <dbReference type="EMBL" id="PSH59380.1"/>
    </source>
</evidence>
<dbReference type="SUPFAM" id="SSF140478">
    <property type="entry name" value="LemA-like"/>
    <property type="match status" value="1"/>
</dbReference>
<dbReference type="PANTHER" id="PTHR34478">
    <property type="entry name" value="PROTEIN LEMA"/>
    <property type="match status" value="1"/>
</dbReference>